<dbReference type="GO" id="GO:0051015">
    <property type="term" value="F:actin filament binding"/>
    <property type="evidence" value="ECO:0007669"/>
    <property type="project" value="InterPro"/>
</dbReference>
<evidence type="ECO:0000256" key="1">
    <source>
        <dbReference type="ARBA" id="ARBA00004245"/>
    </source>
</evidence>
<dbReference type="Gene3D" id="3.40.20.10">
    <property type="entry name" value="Severin"/>
    <property type="match status" value="6"/>
</dbReference>
<evidence type="ECO:0000256" key="6">
    <source>
        <dbReference type="ARBA" id="ARBA00023203"/>
    </source>
</evidence>
<reference evidence="10" key="1">
    <citation type="submission" date="2015-04" db="UniProtKB">
        <authorList>
            <consortium name="EnsemblPlants"/>
        </authorList>
    </citation>
    <scope>IDENTIFICATION</scope>
</reference>
<evidence type="ECO:0000259" key="9">
    <source>
        <dbReference type="PROSITE" id="PS51089"/>
    </source>
</evidence>
<feature type="compositionally biased region" description="Polar residues" evidence="8">
    <location>
        <begin position="768"/>
        <end position="779"/>
    </location>
</feature>
<dbReference type="InterPro" id="IPR007123">
    <property type="entry name" value="Gelsolin-like_dom"/>
</dbReference>
<evidence type="ECO:0000256" key="5">
    <source>
        <dbReference type="ARBA" id="ARBA00022837"/>
    </source>
</evidence>
<dbReference type="SUPFAM" id="SSF82754">
    <property type="entry name" value="C-terminal, gelsolin-like domain of Sec23/24"/>
    <property type="match status" value="2"/>
</dbReference>
<dbReference type="PRINTS" id="PR00597">
    <property type="entry name" value="GELSOLIN"/>
</dbReference>
<dbReference type="AlphaFoldDB" id="A0A0E0EJI7"/>
<proteinExistence type="inferred from homology"/>
<evidence type="ECO:0000256" key="4">
    <source>
        <dbReference type="ARBA" id="ARBA00022737"/>
    </source>
</evidence>
<feature type="compositionally biased region" description="Polar residues" evidence="8">
    <location>
        <begin position="661"/>
        <end position="677"/>
    </location>
</feature>
<evidence type="ECO:0000256" key="3">
    <source>
        <dbReference type="ARBA" id="ARBA00022467"/>
    </source>
</evidence>
<accession>A0A0E0EJI7</accession>
<comment type="similarity">
    <text evidence="2">Belongs to the villin/gelsolin family.</text>
</comment>
<dbReference type="GO" id="GO:0005856">
    <property type="term" value="C:cytoskeleton"/>
    <property type="evidence" value="ECO:0007669"/>
    <property type="project" value="UniProtKB-SubCell"/>
</dbReference>
<feature type="region of interest" description="Disordered" evidence="8">
    <location>
        <begin position="642"/>
        <end position="683"/>
    </location>
</feature>
<dbReference type="CDD" id="cd11293">
    <property type="entry name" value="gelsolin_S4_like"/>
    <property type="match status" value="1"/>
</dbReference>
<evidence type="ECO:0000256" key="7">
    <source>
        <dbReference type="ARBA" id="ARBA00023212"/>
    </source>
</evidence>
<dbReference type="GO" id="GO:0051014">
    <property type="term" value="P:actin filament severing"/>
    <property type="evidence" value="ECO:0007669"/>
    <property type="project" value="TreeGrafter"/>
</dbReference>
<dbReference type="InterPro" id="IPR003128">
    <property type="entry name" value="Villin_headpiece"/>
</dbReference>
<dbReference type="FunFam" id="3.40.20.10:FF:000033">
    <property type="entry name" value="Villin-4"/>
    <property type="match status" value="1"/>
</dbReference>
<dbReference type="Proteomes" id="UP000008021">
    <property type="component" value="Chromosome 8"/>
</dbReference>
<feature type="domain" description="HP" evidence="9">
    <location>
        <begin position="791"/>
        <end position="856"/>
    </location>
</feature>
<dbReference type="CDD" id="cd11290">
    <property type="entry name" value="gelsolin_S1_like"/>
    <property type="match status" value="1"/>
</dbReference>
<dbReference type="Gene3D" id="1.10.950.10">
    <property type="entry name" value="Villin headpiece domain"/>
    <property type="match status" value="1"/>
</dbReference>
<keyword evidence="5" id="KW-0106">Calcium</keyword>
<evidence type="ECO:0000256" key="8">
    <source>
        <dbReference type="SAM" id="MobiDB-lite"/>
    </source>
</evidence>
<protein>
    <recommendedName>
        <fullName evidence="9">HP domain-containing protein</fullName>
    </recommendedName>
</protein>
<dbReference type="EnsemblPlants" id="OMERI08G07070.5">
    <property type="protein sequence ID" value="OMERI08G07070.5"/>
    <property type="gene ID" value="OMERI08G07070"/>
</dbReference>
<keyword evidence="6" id="KW-0009">Actin-binding</keyword>
<reference evidence="10" key="2">
    <citation type="submission" date="2018-05" db="EMBL/GenBank/DDBJ databases">
        <title>OmerRS3 (Oryza meridionalis Reference Sequence Version 3).</title>
        <authorList>
            <person name="Zhang J."/>
            <person name="Kudrna D."/>
            <person name="Lee S."/>
            <person name="Talag J."/>
            <person name="Welchert J."/>
            <person name="Wing R.A."/>
        </authorList>
    </citation>
    <scope>NUCLEOTIDE SEQUENCE [LARGE SCALE GENOMIC DNA]</scope>
    <source>
        <strain evidence="10">cv. OR44</strain>
    </source>
</reference>
<dbReference type="Pfam" id="PF00626">
    <property type="entry name" value="Gelsolin"/>
    <property type="match status" value="2"/>
</dbReference>
<comment type="subcellular location">
    <subcellularLocation>
        <location evidence="1">Cytoplasm</location>
        <location evidence="1">Cytoskeleton</location>
    </subcellularLocation>
</comment>
<keyword evidence="4" id="KW-0677">Repeat</keyword>
<dbReference type="SUPFAM" id="SSF47050">
    <property type="entry name" value="VHP, Villin headpiece domain"/>
    <property type="match status" value="1"/>
</dbReference>
<dbReference type="FunFam" id="3.40.20.10:FF:000001">
    <property type="entry name" value="Gelsolin"/>
    <property type="match status" value="1"/>
</dbReference>
<keyword evidence="7" id="KW-0206">Cytoskeleton</keyword>
<dbReference type="SMART" id="SM00153">
    <property type="entry name" value="VHP"/>
    <property type="match status" value="1"/>
</dbReference>
<dbReference type="PROSITE" id="PS51089">
    <property type="entry name" value="HP"/>
    <property type="match status" value="1"/>
</dbReference>
<keyword evidence="11" id="KW-1185">Reference proteome</keyword>
<evidence type="ECO:0000313" key="10">
    <source>
        <dbReference type="EnsemblPlants" id="OMERI08G07070.5"/>
    </source>
</evidence>
<keyword evidence="3" id="KW-0117">Actin capping</keyword>
<dbReference type="CDD" id="cd11288">
    <property type="entry name" value="gelsolin_S5_like"/>
    <property type="match status" value="1"/>
</dbReference>
<dbReference type="PANTHER" id="PTHR11977:SF138">
    <property type="entry name" value="VILLIN-4"/>
    <property type="match status" value="1"/>
</dbReference>
<organism evidence="10">
    <name type="scientific">Oryza meridionalis</name>
    <dbReference type="NCBI Taxonomy" id="40149"/>
    <lineage>
        <taxon>Eukaryota</taxon>
        <taxon>Viridiplantae</taxon>
        <taxon>Streptophyta</taxon>
        <taxon>Embryophyta</taxon>
        <taxon>Tracheophyta</taxon>
        <taxon>Spermatophyta</taxon>
        <taxon>Magnoliopsida</taxon>
        <taxon>Liliopsida</taxon>
        <taxon>Poales</taxon>
        <taxon>Poaceae</taxon>
        <taxon>BOP clade</taxon>
        <taxon>Oryzoideae</taxon>
        <taxon>Oryzeae</taxon>
        <taxon>Oryzinae</taxon>
        <taxon>Oryza</taxon>
    </lineage>
</organism>
<dbReference type="GO" id="GO:0051693">
    <property type="term" value="P:actin filament capping"/>
    <property type="evidence" value="ECO:0007669"/>
    <property type="project" value="UniProtKB-KW"/>
</dbReference>
<dbReference type="PANTHER" id="PTHR11977">
    <property type="entry name" value="VILLIN"/>
    <property type="match status" value="1"/>
</dbReference>
<dbReference type="SUPFAM" id="SSF55753">
    <property type="entry name" value="Actin depolymerizing proteins"/>
    <property type="match status" value="4"/>
</dbReference>
<feature type="compositionally biased region" description="Low complexity" evidence="8">
    <location>
        <begin position="718"/>
        <end position="737"/>
    </location>
</feature>
<dbReference type="SMART" id="SM00262">
    <property type="entry name" value="GEL"/>
    <property type="match status" value="6"/>
</dbReference>
<dbReference type="FunFam" id="1.10.950.10:FF:000004">
    <property type="entry name" value="Villin-like 1"/>
    <property type="match status" value="1"/>
</dbReference>
<evidence type="ECO:0000256" key="2">
    <source>
        <dbReference type="ARBA" id="ARBA00008418"/>
    </source>
</evidence>
<dbReference type="InterPro" id="IPR036886">
    <property type="entry name" value="Villin_headpiece_dom_sf"/>
</dbReference>
<dbReference type="InterPro" id="IPR036180">
    <property type="entry name" value="Gelsolin-like_dom_sf"/>
</dbReference>
<dbReference type="InterPro" id="IPR007122">
    <property type="entry name" value="Villin/Gelsolin"/>
</dbReference>
<feature type="region of interest" description="Disordered" evidence="8">
    <location>
        <begin position="702"/>
        <end position="796"/>
    </location>
</feature>
<sequence>MGDSYIILKTTALKNGSLRHDIHYWIGKDTSQDESGTAAILTVELDAALGGRAVQYREIQGNETDKFLSYFRPCIMPQPGGVASGFKHVEVNEQEHETRLYVPFARSSLNHDDIFILDTKSKIFQFNGSNSSIQERAKALEVVQYIKDTFHEGKCEVAAVEDGRLMADAEAGEFWGFFGGFAPLPRRAPVEDNEKYEETVFKLLCFNQGKLEPINYESLLHELLKTNKTTSLQERKSASEAAEKLLSDDNRTKTHVIKVIEGFETVMFKSKFKEWPQTPDLKLSSEDGRGKVAALLKRQGLNVKGLMKAAPAKEEPQAYIDCTGSLQVWRINDKDKILLPSADQSKFYTGDCYIFQYMYPGDDKEECLIGSWFGKKSIEEDRVTAISLASKMVESAKFQAVQTRLYEGKEPIQFFVIFQSFQVFKGGLSSGYKKFIAENGIDDDTYLEDGLALFRIQGSGPENMQAIQVDAAASSLNSSYSYILHDGNTVFTWTGNLTTSLDQEVVERQLDIIKPNSQSRSQKEGSETDQFWSLLGGKSEYPSQKIGRANESDPHLFSCILPKDIFVWVGQQVDVKVRLQALDIGEKFVKLDFLMENLSSETPIFVIMEGSEPTFFTRFFTWDSAKSLMHGNSYQRKLSIVKGGGSPALDKPKRRTPAYSGRSTVQDKSQRSRSMSFSPERVRVRGRSPAFTALAANFESANSRNLSTPPPVVKKLYPKSATPDSSSAPSKSSATASLTGSFDRPKSVKDGSELEKPKQEEDAKEGINTMTSRVESLTINEDVKENEPEDDEGLPVYPYDRLITTAADPVTEIDVTRRETYLSSAEFKDKFGMTKEAFSKLPKWKQNRMKIALQLF</sequence>
<dbReference type="InterPro" id="IPR029006">
    <property type="entry name" value="ADF-H/Gelsolin-like_dom_sf"/>
</dbReference>
<evidence type="ECO:0000313" key="11">
    <source>
        <dbReference type="Proteomes" id="UP000008021"/>
    </source>
</evidence>
<keyword evidence="7" id="KW-0963">Cytoplasm</keyword>
<dbReference type="Gramene" id="OMERI08G07070.5">
    <property type="protein sequence ID" value="OMERI08G07070.5"/>
    <property type="gene ID" value="OMERI08G07070"/>
</dbReference>
<dbReference type="Pfam" id="PF02209">
    <property type="entry name" value="VHP"/>
    <property type="match status" value="1"/>
</dbReference>
<feature type="compositionally biased region" description="Basic and acidic residues" evidence="8">
    <location>
        <begin position="743"/>
        <end position="765"/>
    </location>
</feature>
<dbReference type="GO" id="GO:0007015">
    <property type="term" value="P:actin filament organization"/>
    <property type="evidence" value="ECO:0007669"/>
    <property type="project" value="UniProtKB-ARBA"/>
</dbReference>
<name>A0A0E0EJI7_9ORYZ</name>